<gene>
    <name evidence="2" type="ORF">EVAR_64185_1</name>
</gene>
<feature type="region of interest" description="Disordered" evidence="1">
    <location>
        <begin position="1"/>
        <end position="31"/>
    </location>
</feature>
<evidence type="ECO:0000313" key="3">
    <source>
        <dbReference type="Proteomes" id="UP000299102"/>
    </source>
</evidence>
<keyword evidence="3" id="KW-1185">Reference proteome</keyword>
<comment type="caution">
    <text evidence="2">The sequence shown here is derived from an EMBL/GenBank/DDBJ whole genome shotgun (WGS) entry which is preliminary data.</text>
</comment>
<evidence type="ECO:0000313" key="2">
    <source>
        <dbReference type="EMBL" id="GBP87276.1"/>
    </source>
</evidence>
<name>A0A4C1ZFG6_EUMVA</name>
<dbReference type="Proteomes" id="UP000299102">
    <property type="component" value="Unassembled WGS sequence"/>
</dbReference>
<feature type="compositionally biased region" description="Polar residues" evidence="1">
    <location>
        <begin position="1"/>
        <end position="22"/>
    </location>
</feature>
<sequence length="171" mass="18600">MRAPSVSISNSTLSRSVQSVPGRNSARYPRPSVMTTRHNVRHVTTLNSGHLKAEAIALTNKPHFRTRAARGLITERRKYHPRACDLAAVASTPGDAAGDRGQGAAAGRWKCTYVDGCSSDLQPPQQYFFPLQTISTEHSKEPPQCGLGRSNFVTGALRAREFTATPLCPEQ</sequence>
<organism evidence="2 3">
    <name type="scientific">Eumeta variegata</name>
    <name type="common">Bagworm moth</name>
    <name type="synonym">Eumeta japonica</name>
    <dbReference type="NCBI Taxonomy" id="151549"/>
    <lineage>
        <taxon>Eukaryota</taxon>
        <taxon>Metazoa</taxon>
        <taxon>Ecdysozoa</taxon>
        <taxon>Arthropoda</taxon>
        <taxon>Hexapoda</taxon>
        <taxon>Insecta</taxon>
        <taxon>Pterygota</taxon>
        <taxon>Neoptera</taxon>
        <taxon>Endopterygota</taxon>
        <taxon>Lepidoptera</taxon>
        <taxon>Glossata</taxon>
        <taxon>Ditrysia</taxon>
        <taxon>Tineoidea</taxon>
        <taxon>Psychidae</taxon>
        <taxon>Oiketicinae</taxon>
        <taxon>Eumeta</taxon>
    </lineage>
</organism>
<dbReference type="AlphaFoldDB" id="A0A4C1ZFG6"/>
<accession>A0A4C1ZFG6</accession>
<evidence type="ECO:0000256" key="1">
    <source>
        <dbReference type="SAM" id="MobiDB-lite"/>
    </source>
</evidence>
<protein>
    <submittedName>
        <fullName evidence="2">Uncharacterized protein</fullName>
    </submittedName>
</protein>
<reference evidence="2 3" key="1">
    <citation type="journal article" date="2019" name="Commun. Biol.">
        <title>The bagworm genome reveals a unique fibroin gene that provides high tensile strength.</title>
        <authorList>
            <person name="Kono N."/>
            <person name="Nakamura H."/>
            <person name="Ohtoshi R."/>
            <person name="Tomita M."/>
            <person name="Numata K."/>
            <person name="Arakawa K."/>
        </authorList>
    </citation>
    <scope>NUCLEOTIDE SEQUENCE [LARGE SCALE GENOMIC DNA]</scope>
</reference>
<proteinExistence type="predicted"/>
<dbReference type="EMBL" id="BGZK01001849">
    <property type="protein sequence ID" value="GBP87276.1"/>
    <property type="molecule type" value="Genomic_DNA"/>
</dbReference>